<evidence type="ECO:0000256" key="1">
    <source>
        <dbReference type="ARBA" id="ARBA00022729"/>
    </source>
</evidence>
<dbReference type="EMBL" id="CP071090">
    <property type="protein sequence ID" value="QSQ21281.1"/>
    <property type="molecule type" value="Genomic_DNA"/>
</dbReference>
<dbReference type="Pfam" id="PF13620">
    <property type="entry name" value="CarboxypepD_reg"/>
    <property type="match status" value="5"/>
</dbReference>
<proteinExistence type="predicted"/>
<feature type="region of interest" description="Disordered" evidence="2">
    <location>
        <begin position="77"/>
        <end position="110"/>
    </location>
</feature>
<dbReference type="InterPro" id="IPR013784">
    <property type="entry name" value="Carb-bd-like_fold"/>
</dbReference>
<dbReference type="RefSeq" id="WP_206722859.1">
    <property type="nucleotide sequence ID" value="NZ_CP071090.1"/>
</dbReference>
<dbReference type="InterPro" id="IPR051417">
    <property type="entry name" value="SDr/BOS_complex"/>
</dbReference>
<evidence type="ECO:0000313" key="3">
    <source>
        <dbReference type="EMBL" id="QSQ21281.1"/>
    </source>
</evidence>
<dbReference type="Gene3D" id="2.60.40.1120">
    <property type="entry name" value="Carboxypeptidase-like, regulatory domain"/>
    <property type="match status" value="4"/>
</dbReference>
<keyword evidence="1" id="KW-0732">Signal</keyword>
<evidence type="ECO:0000256" key="2">
    <source>
        <dbReference type="SAM" id="MobiDB-lite"/>
    </source>
</evidence>
<name>A0ABX7NQY9_9BACT</name>
<dbReference type="PANTHER" id="PTHR23303">
    <property type="entry name" value="CARBOXYPEPTIDASE REGULATORY REGION-CONTAINING"/>
    <property type="match status" value="1"/>
</dbReference>
<reference evidence="3 4" key="1">
    <citation type="submission" date="2021-02" db="EMBL/GenBank/DDBJ databases">
        <title>De Novo genome assembly of isolated myxobacteria.</title>
        <authorList>
            <person name="Stevens D.C."/>
        </authorList>
    </citation>
    <scope>NUCLEOTIDE SEQUENCE [LARGE SCALE GENOMIC DNA]</scope>
    <source>
        <strain evidence="4">SCPEA02</strain>
    </source>
</reference>
<protein>
    <submittedName>
        <fullName evidence="3">Carboxypeptidase regulatory-like domain-containing protein</fullName>
    </submittedName>
</protein>
<sequence>MSGLLFVAALVLGVWALFHSGPGGGTAVTTRVDRTTVTARTSRASSTGNAPPRPSAGMRIRGTVVDTLGAPVAGARVSASLPEPGQTLSELPCPEGTRASYEDARDPSTQGRKLPSCILFATGLVQELVGAREGEVPVYAETTAGADGAFLLEALPEGPLTLWAFGERNAVLRAGIPAGSEGVELVLETGFAKEGRVIGEGSPIAGATVTVFSPSQSRFFDTTTGADGSFRVGPLPMDNYFAFVAKDGWFPEVVQLLEEKQEVTLHRPGRLSGRVLSGGVPVPGIEVRVEPGELIPGDNARRVTTDGEGRFNLTLPEGRYTLITSRDGRYALSRLEVGTTTPEVVLELGSALHAAGTVSDDSGRPVAGAVVKAGSSKTYGLILRAVTGTDGRYRLGPVEPDFWSFIVEAPGYLDLGAEVHPVGTDPRPVDFTLTRAASVTGRVSDAEGRPLPGIQLIFVRPGPADAPENTEPQESTWTDAEGRFVLDAQEPGDYRIDVLGAPYVDASFPVRAPARDVHLTLHAGASVEGTVVDAHGLLLGGFLVELQAPEAQAELERGRLAFTDERGHFLLQGVKPGRYVLVAGQERDDVTRRVWREVELHEGERLQVELRLEPERTLSGIVVDEAGQPLKYAFVRALLPDDEDQPAWKREARYSHHGPPAGVATEPDGRFTLRGLTEATYDVSAFKPGYRSTEGRNRDSQRIGAGTTEVRFVLRREPHITGRLVDPEGAPVRGFRVNGIPHEDPNGAFSLPAGQVKETLVFEADGLATLVQRVQAHEGGADVDLGVLRMKRGRTLRGRVVDAETSEPIPHISFFLRARESLSNGQHVADTERDGTFELTHVDLEDSTLSAEHLYYLTQQLTPGPEQEELTVRMQPGPQVEVTVRDREGRPRTARVYFHADFHADSSWINPGMGVAYKGQLLHRGQKPGPHTVWLEPESDRERDFPVFLPQRVVVPATGRVQLHFEEQSGGATVTLRVPDGTGSNVMLLPGTAPAPSRLENVRSLTAQSLPARRTRATATFEHVPAGPATILYFHPGDSYRFHREELDVPPSGTLSRELTPVWQAFARGTD</sequence>
<dbReference type="Proteomes" id="UP000662747">
    <property type="component" value="Chromosome"/>
</dbReference>
<dbReference type="SUPFAM" id="SSF49452">
    <property type="entry name" value="Starch-binding domain-like"/>
    <property type="match status" value="3"/>
</dbReference>
<dbReference type="PANTHER" id="PTHR23303:SF14">
    <property type="entry name" value="BOS COMPLEX SUBUNIT NOMO1-RELATED"/>
    <property type="match status" value="1"/>
</dbReference>
<gene>
    <name evidence="3" type="ORF">JY651_39845</name>
</gene>
<accession>A0ABX7NQY9</accession>
<keyword evidence="4" id="KW-1185">Reference proteome</keyword>
<dbReference type="InterPro" id="IPR008969">
    <property type="entry name" value="CarboxyPept-like_regulatory"/>
</dbReference>
<feature type="region of interest" description="Disordered" evidence="2">
    <location>
        <begin position="36"/>
        <end position="58"/>
    </location>
</feature>
<organism evidence="3 4">
    <name type="scientific">Pyxidicoccus parkwayensis</name>
    <dbReference type="NCBI Taxonomy" id="2813578"/>
    <lineage>
        <taxon>Bacteria</taxon>
        <taxon>Pseudomonadati</taxon>
        <taxon>Myxococcota</taxon>
        <taxon>Myxococcia</taxon>
        <taxon>Myxococcales</taxon>
        <taxon>Cystobacterineae</taxon>
        <taxon>Myxococcaceae</taxon>
        <taxon>Pyxidicoccus</taxon>
    </lineage>
</organism>
<feature type="compositionally biased region" description="Low complexity" evidence="2">
    <location>
        <begin position="36"/>
        <end position="48"/>
    </location>
</feature>
<evidence type="ECO:0000313" key="4">
    <source>
        <dbReference type="Proteomes" id="UP000662747"/>
    </source>
</evidence>
<dbReference type="SUPFAM" id="SSF49464">
    <property type="entry name" value="Carboxypeptidase regulatory domain-like"/>
    <property type="match status" value="4"/>
</dbReference>